<dbReference type="InterPro" id="IPR046346">
    <property type="entry name" value="Aminoacid_DH-like_N_sf"/>
</dbReference>
<dbReference type="Gene3D" id="3.40.50.720">
    <property type="entry name" value="NAD(P)-binding Rossmann-like Domain"/>
    <property type="match status" value="1"/>
</dbReference>
<comment type="caution">
    <text evidence="12">Lacks conserved residue(s) required for the propagation of feature annotation.</text>
</comment>
<evidence type="ECO:0000259" key="14">
    <source>
        <dbReference type="Pfam" id="PF02882"/>
    </source>
</evidence>
<evidence type="ECO:0000313" key="16">
    <source>
        <dbReference type="Proteomes" id="UP000063964"/>
    </source>
</evidence>
<keyword evidence="9 12" id="KW-0368">Histidine biosynthesis</keyword>
<evidence type="ECO:0000256" key="4">
    <source>
        <dbReference type="ARBA" id="ARBA00022605"/>
    </source>
</evidence>
<dbReference type="FunFam" id="3.40.50.10860:FF:000005">
    <property type="entry name" value="C-1-tetrahydrofolate synthase, cytoplasmic, putative"/>
    <property type="match status" value="1"/>
</dbReference>
<dbReference type="GO" id="GO:0035999">
    <property type="term" value="P:tetrahydrofolate interconversion"/>
    <property type="evidence" value="ECO:0007669"/>
    <property type="project" value="UniProtKB-UniRule"/>
</dbReference>
<dbReference type="UniPathway" id="UPA00193"/>
<feature type="binding site" evidence="12">
    <location>
        <position position="238"/>
    </location>
    <ligand>
        <name>NADP(+)</name>
        <dbReference type="ChEBI" id="CHEBI:58349"/>
    </ligand>
</feature>
<dbReference type="InterPro" id="IPR020867">
    <property type="entry name" value="THF_DH/CycHdrlase_CS"/>
</dbReference>
<evidence type="ECO:0000256" key="11">
    <source>
        <dbReference type="ARBA" id="ARBA00023268"/>
    </source>
</evidence>
<dbReference type="NCBIfam" id="NF010765">
    <property type="entry name" value="PRK14168.1"/>
    <property type="match status" value="1"/>
</dbReference>
<evidence type="ECO:0000256" key="8">
    <source>
        <dbReference type="ARBA" id="ARBA00023002"/>
    </source>
</evidence>
<comment type="catalytic activity">
    <reaction evidence="12">
        <text>(6R)-5,10-methenyltetrahydrofolate + H2O = (6R)-10-formyltetrahydrofolate + H(+)</text>
        <dbReference type="Rhea" id="RHEA:23700"/>
        <dbReference type="ChEBI" id="CHEBI:15377"/>
        <dbReference type="ChEBI" id="CHEBI:15378"/>
        <dbReference type="ChEBI" id="CHEBI:57455"/>
        <dbReference type="ChEBI" id="CHEBI:195366"/>
        <dbReference type="EC" id="3.5.4.9"/>
    </reaction>
</comment>
<name>A0A109W5S1_9BACT</name>
<dbReference type="CDD" id="cd01080">
    <property type="entry name" value="NAD_bind_m-THF_DH_Cyclohyd"/>
    <property type="match status" value="1"/>
</dbReference>
<keyword evidence="10 12" id="KW-0486">Methionine biosynthesis</keyword>
<dbReference type="EMBL" id="CP014230">
    <property type="protein sequence ID" value="AMD92481.1"/>
    <property type="molecule type" value="Genomic_DNA"/>
</dbReference>
<feature type="domain" description="Tetrahydrofolate dehydrogenase/cyclohydrolase catalytic" evidence="13">
    <location>
        <begin position="6"/>
        <end position="121"/>
    </location>
</feature>
<dbReference type="InterPro" id="IPR020631">
    <property type="entry name" value="THF_DH/CycHdrlase_NAD-bd_dom"/>
</dbReference>
<dbReference type="EC" id="1.5.1.5" evidence="12"/>
<dbReference type="RefSeq" id="WP_066603990.1">
    <property type="nucleotide sequence ID" value="NZ_CP014230.1"/>
</dbReference>
<dbReference type="GO" id="GO:0006164">
    <property type="term" value="P:purine nucleotide biosynthetic process"/>
    <property type="evidence" value="ECO:0007669"/>
    <property type="project" value="UniProtKB-KW"/>
</dbReference>
<comment type="subunit">
    <text evidence="2 12">Homodimer.</text>
</comment>
<comment type="similarity">
    <text evidence="12">Belongs to the tetrahydrofolate dehydrogenase/cyclohydrolase family.</text>
</comment>
<keyword evidence="3 12" id="KW-0554">One-carbon metabolism</keyword>
<evidence type="ECO:0000313" key="15">
    <source>
        <dbReference type="EMBL" id="AMD92481.1"/>
    </source>
</evidence>
<evidence type="ECO:0000256" key="2">
    <source>
        <dbReference type="ARBA" id="ARBA00011738"/>
    </source>
</evidence>
<evidence type="ECO:0000256" key="1">
    <source>
        <dbReference type="ARBA" id="ARBA00004777"/>
    </source>
</evidence>
<evidence type="ECO:0000256" key="12">
    <source>
        <dbReference type="HAMAP-Rule" id="MF_01576"/>
    </source>
</evidence>
<keyword evidence="5 12" id="KW-0658">Purine biosynthesis</keyword>
<dbReference type="GO" id="GO:0004488">
    <property type="term" value="F:methylenetetrahydrofolate dehydrogenase (NADP+) activity"/>
    <property type="evidence" value="ECO:0007669"/>
    <property type="project" value="UniProtKB-UniRule"/>
</dbReference>
<keyword evidence="11 12" id="KW-0511">Multifunctional enzyme</keyword>
<evidence type="ECO:0000256" key="9">
    <source>
        <dbReference type="ARBA" id="ARBA00023102"/>
    </source>
</evidence>
<dbReference type="GO" id="GO:0004477">
    <property type="term" value="F:methenyltetrahydrofolate cyclohydrolase activity"/>
    <property type="evidence" value="ECO:0007669"/>
    <property type="project" value="UniProtKB-UniRule"/>
</dbReference>
<evidence type="ECO:0000256" key="6">
    <source>
        <dbReference type="ARBA" id="ARBA00022801"/>
    </source>
</evidence>
<feature type="domain" description="Tetrahydrofolate dehydrogenase/cyclohydrolase NAD(P)-binding" evidence="14">
    <location>
        <begin position="142"/>
        <end position="293"/>
    </location>
</feature>
<dbReference type="SUPFAM" id="SSF53223">
    <property type="entry name" value="Aminoacid dehydrogenase-like, N-terminal domain"/>
    <property type="match status" value="1"/>
</dbReference>
<dbReference type="InterPro" id="IPR000672">
    <property type="entry name" value="THF_DH/CycHdrlase"/>
</dbReference>
<keyword evidence="4 12" id="KW-0028">Amino-acid biosynthesis</keyword>
<dbReference type="PRINTS" id="PR00085">
    <property type="entry name" value="THFDHDRGNASE"/>
</dbReference>
<dbReference type="InterPro" id="IPR020630">
    <property type="entry name" value="THF_DH/CycHdrlase_cat_dom"/>
</dbReference>
<keyword evidence="7 12" id="KW-0521">NADP</keyword>
<keyword evidence="6 12" id="KW-0378">Hydrolase</keyword>
<comment type="pathway">
    <text evidence="1 12">One-carbon metabolism; tetrahydrofolate interconversion.</text>
</comment>
<reference evidence="16" key="1">
    <citation type="submission" date="2016-02" db="EMBL/GenBank/DDBJ databases">
        <authorList>
            <person name="Holder M.E."/>
            <person name="Ajami N.J."/>
            <person name="Petrosino J.F."/>
        </authorList>
    </citation>
    <scope>NUCLEOTIDE SEQUENCE [LARGE SCALE GENOMIC DNA]</scope>
    <source>
        <strain evidence="16">DSM 12838</strain>
    </source>
</reference>
<dbReference type="SUPFAM" id="SSF51735">
    <property type="entry name" value="NAD(P)-binding Rossmann-fold domains"/>
    <property type="match status" value="1"/>
</dbReference>
<proteinExistence type="inferred from homology"/>
<gene>
    <name evidence="12" type="primary">folD</name>
    <name evidence="15" type="ORF">AXF15_04725</name>
</gene>
<dbReference type="GO" id="GO:0009086">
    <property type="term" value="P:methionine biosynthetic process"/>
    <property type="evidence" value="ECO:0007669"/>
    <property type="project" value="UniProtKB-KW"/>
</dbReference>
<comment type="function">
    <text evidence="12">Catalyzes the oxidation of 5,10-methylenetetrahydrofolate to 5,10-methenyltetrahydrofolate and then the hydrolysis of 5,10-methenyltetrahydrofolate to 10-formyltetrahydrofolate.</text>
</comment>
<keyword evidence="16" id="KW-1185">Reference proteome</keyword>
<dbReference type="PANTHER" id="PTHR48099">
    <property type="entry name" value="C-1-TETRAHYDROFOLATE SYNTHASE, CYTOPLASMIC-RELATED"/>
    <property type="match status" value="1"/>
</dbReference>
<dbReference type="AlphaFoldDB" id="A0A109W5S1"/>
<dbReference type="KEGG" id="doa:AXF15_04725"/>
<dbReference type="PROSITE" id="PS00767">
    <property type="entry name" value="THF_DHG_CYH_2"/>
    <property type="match status" value="1"/>
</dbReference>
<organism evidence="15 16">
    <name type="scientific">Desulfomicrobium orale DSM 12838</name>
    <dbReference type="NCBI Taxonomy" id="888061"/>
    <lineage>
        <taxon>Bacteria</taxon>
        <taxon>Pseudomonadati</taxon>
        <taxon>Thermodesulfobacteriota</taxon>
        <taxon>Desulfovibrionia</taxon>
        <taxon>Desulfovibrionales</taxon>
        <taxon>Desulfomicrobiaceae</taxon>
        <taxon>Desulfomicrobium</taxon>
    </lineage>
</organism>
<comment type="catalytic activity">
    <reaction evidence="12">
        <text>(6R)-5,10-methylene-5,6,7,8-tetrahydrofolate + NADP(+) = (6R)-5,10-methenyltetrahydrofolate + NADPH</text>
        <dbReference type="Rhea" id="RHEA:22812"/>
        <dbReference type="ChEBI" id="CHEBI:15636"/>
        <dbReference type="ChEBI" id="CHEBI:57455"/>
        <dbReference type="ChEBI" id="CHEBI:57783"/>
        <dbReference type="ChEBI" id="CHEBI:58349"/>
        <dbReference type="EC" id="1.5.1.5"/>
    </reaction>
</comment>
<dbReference type="GO" id="GO:0000105">
    <property type="term" value="P:L-histidine biosynthetic process"/>
    <property type="evidence" value="ECO:0007669"/>
    <property type="project" value="UniProtKB-KW"/>
</dbReference>
<evidence type="ECO:0000256" key="7">
    <source>
        <dbReference type="ARBA" id="ARBA00022857"/>
    </source>
</evidence>
<dbReference type="PANTHER" id="PTHR48099:SF5">
    <property type="entry name" value="C-1-TETRAHYDROFOLATE SYNTHASE, CYTOPLASMIC"/>
    <property type="match status" value="1"/>
</dbReference>
<dbReference type="InterPro" id="IPR036291">
    <property type="entry name" value="NAD(P)-bd_dom_sf"/>
</dbReference>
<evidence type="ECO:0000259" key="13">
    <source>
        <dbReference type="Pfam" id="PF00763"/>
    </source>
</evidence>
<dbReference type="EC" id="3.5.4.9" evidence="12"/>
<accession>A0A109W5S1</accession>
<feature type="binding site" evidence="12">
    <location>
        <begin position="168"/>
        <end position="170"/>
    </location>
    <ligand>
        <name>NADP(+)</name>
        <dbReference type="ChEBI" id="CHEBI:58349"/>
    </ligand>
</feature>
<sequence>MTATIIDGLALSQNILEELRVEVAQMRAKHGQAPGLVTILVGDNPASASYVSRKVKTAHSLGFHEVQDNRPADISEADLLALIEHYNADPAIHGILVQLPLPKHIDERRVLLAIDPDKDVDGFHPMNLGRLFIGGEAVTFLPCTPAGIQEILIRTGVQLNGAEVVVVGRSNIVGRPIAVMLGHKGRGGNATVTLTHTGTKDLASHCRRADVLIVAAGSAGLVRPDWIKPGATVIDVGVNRLGFNQKTGKAVLSGDVDFEAASAVAGKITPVPGGVGPMTIAMLMKNTMRSAWKHLEGQDGHTASCHQP</sequence>
<dbReference type="Gene3D" id="3.40.50.10860">
    <property type="entry name" value="Leucine Dehydrogenase, chain A, domain 1"/>
    <property type="match status" value="1"/>
</dbReference>
<evidence type="ECO:0000256" key="3">
    <source>
        <dbReference type="ARBA" id="ARBA00022563"/>
    </source>
</evidence>
<dbReference type="GO" id="GO:0005829">
    <property type="term" value="C:cytosol"/>
    <property type="evidence" value="ECO:0007669"/>
    <property type="project" value="TreeGrafter"/>
</dbReference>
<dbReference type="OrthoDB" id="9803580at2"/>
<keyword evidence="8 12" id="KW-0560">Oxidoreductase</keyword>
<evidence type="ECO:0000256" key="5">
    <source>
        <dbReference type="ARBA" id="ARBA00022755"/>
    </source>
</evidence>
<dbReference type="PROSITE" id="PS00766">
    <property type="entry name" value="THF_DHG_CYH_1"/>
    <property type="match status" value="1"/>
</dbReference>
<protein>
    <recommendedName>
        <fullName evidence="12">Bifunctional protein FolD</fullName>
    </recommendedName>
    <domain>
        <recommendedName>
            <fullName evidence="12">Methylenetetrahydrofolate dehydrogenase</fullName>
            <ecNumber evidence="12">1.5.1.5</ecNumber>
        </recommendedName>
    </domain>
    <domain>
        <recommendedName>
            <fullName evidence="12">Methenyltetrahydrofolate cyclohydrolase</fullName>
            <ecNumber evidence="12">3.5.4.9</ecNumber>
        </recommendedName>
    </domain>
</protein>
<dbReference type="Proteomes" id="UP000063964">
    <property type="component" value="Chromosome"/>
</dbReference>
<dbReference type="Pfam" id="PF00763">
    <property type="entry name" value="THF_DHG_CYH"/>
    <property type="match status" value="1"/>
</dbReference>
<dbReference type="Pfam" id="PF02882">
    <property type="entry name" value="THF_DHG_CYH_C"/>
    <property type="match status" value="1"/>
</dbReference>
<dbReference type="HAMAP" id="MF_01576">
    <property type="entry name" value="THF_DHG_CYH"/>
    <property type="match status" value="1"/>
</dbReference>
<dbReference type="FunFam" id="3.40.50.720:FF:000189">
    <property type="entry name" value="Bifunctional protein FolD"/>
    <property type="match status" value="1"/>
</dbReference>
<dbReference type="STRING" id="888061.AXF15_04725"/>
<evidence type="ECO:0000256" key="10">
    <source>
        <dbReference type="ARBA" id="ARBA00023167"/>
    </source>
</evidence>